<evidence type="ECO:0000256" key="8">
    <source>
        <dbReference type="ARBA" id="ARBA00023136"/>
    </source>
</evidence>
<feature type="transmembrane region" description="Helical" evidence="9">
    <location>
        <begin position="354"/>
        <end position="379"/>
    </location>
</feature>
<evidence type="ECO:0000256" key="9">
    <source>
        <dbReference type="SAM" id="Phobius"/>
    </source>
</evidence>
<comment type="caution">
    <text evidence="10">The sequence shown here is derived from an EMBL/GenBank/DDBJ whole genome shotgun (WGS) entry which is preliminary data.</text>
</comment>
<feature type="transmembrane region" description="Helical" evidence="9">
    <location>
        <begin position="415"/>
        <end position="433"/>
    </location>
</feature>
<keyword evidence="6" id="KW-0029">Amino-acid transport</keyword>
<feature type="transmembrane region" description="Helical" evidence="9">
    <location>
        <begin position="280"/>
        <end position="306"/>
    </location>
</feature>
<name>A0A0B8PHP9_9VIBR</name>
<organism evidence="10 11">
    <name type="scientific">Vibrio ishigakensis</name>
    <dbReference type="NCBI Taxonomy" id="1481914"/>
    <lineage>
        <taxon>Bacteria</taxon>
        <taxon>Pseudomonadati</taxon>
        <taxon>Pseudomonadota</taxon>
        <taxon>Gammaproteobacteria</taxon>
        <taxon>Vibrionales</taxon>
        <taxon>Vibrionaceae</taxon>
        <taxon>Vibrio</taxon>
    </lineage>
</organism>
<dbReference type="AlphaFoldDB" id="A0A0B8PHP9"/>
<feature type="transmembrane region" description="Helical" evidence="9">
    <location>
        <begin position="230"/>
        <end position="253"/>
    </location>
</feature>
<dbReference type="InterPro" id="IPR004754">
    <property type="entry name" value="Amino_acid_antiprt"/>
</dbReference>
<sequence>MSNKNTVGLIGLIAIVFSSMIGSGIFSIPQNMAEQASIGAVGLAWLITGIGMLLLVQTFKILAEHKPHLNSGIFSYAKAGFGEYIGFHSAWGYWLMTCMGNVALAVMINDSLGLFFPALLNHGVETVILCSALLWGMNAIALRGTGSSSFINIISTIMKLAGLVIIIGIVLYSFDSDMLSVDVWGVENNLGPVVGQIQSTMMVTLWCFVGIEGAVVLSGRARKKSDVGKATLIGFLVAITMYTLISVLSFGILPQSELAQLSNPSAASLLEAAIGPHGRLLVNICVLISVFGALVAWTMLVAEVPYEAGKVGEFPKFFARTNKNEAPVMALNVSTSFMQVCVLMVVMFENVYLAAINIASVIVLPCYLLSCLYLLKISINYQELGLKARNNGYVILSGIAALFCLWLITAAGLEYQLLATILYAIGIPFFRYTHASRIKAGEMIYSKSDKWIELILILLALVSVYLLFTGQLQA</sequence>
<dbReference type="NCBIfam" id="TIGR00905">
    <property type="entry name" value="2A0302"/>
    <property type="match status" value="1"/>
</dbReference>
<dbReference type="InterPro" id="IPR050367">
    <property type="entry name" value="APC_superfamily"/>
</dbReference>
<feature type="transmembrane region" description="Helical" evidence="9">
    <location>
        <begin position="391"/>
        <end position="409"/>
    </location>
</feature>
<keyword evidence="7 9" id="KW-1133">Transmembrane helix</keyword>
<gene>
    <name evidence="10" type="ORF">JCM19232_5263</name>
</gene>
<protein>
    <submittedName>
        <fullName evidence="10">Arginine/ornithine antiporter arcD</fullName>
    </submittedName>
</protein>
<dbReference type="GO" id="GO:0006865">
    <property type="term" value="P:amino acid transport"/>
    <property type="evidence" value="ECO:0007669"/>
    <property type="project" value="UniProtKB-KW"/>
</dbReference>
<dbReference type="GO" id="GO:0022857">
    <property type="term" value="F:transmembrane transporter activity"/>
    <property type="evidence" value="ECO:0007669"/>
    <property type="project" value="InterPro"/>
</dbReference>
<evidence type="ECO:0000313" key="10">
    <source>
        <dbReference type="EMBL" id="GAM62299.1"/>
    </source>
</evidence>
<proteinExistence type="inferred from homology"/>
<evidence type="ECO:0000256" key="2">
    <source>
        <dbReference type="ARBA" id="ARBA00008220"/>
    </source>
</evidence>
<comment type="similarity">
    <text evidence="2">Belongs to the amino acid-polyamine-organocation (APC) superfamily. Basic amino acid/polyamine antiporter (APA) (TC 2.A.3.2) family.</text>
</comment>
<feature type="transmembrane region" description="Helical" evidence="9">
    <location>
        <begin position="7"/>
        <end position="28"/>
    </location>
</feature>
<dbReference type="PIRSF" id="PIRSF006060">
    <property type="entry name" value="AA_transporter"/>
    <property type="match status" value="1"/>
</dbReference>
<keyword evidence="4" id="KW-1003">Cell membrane</keyword>
<evidence type="ECO:0000313" key="11">
    <source>
        <dbReference type="Proteomes" id="UP000031670"/>
    </source>
</evidence>
<evidence type="ECO:0000256" key="5">
    <source>
        <dbReference type="ARBA" id="ARBA00022692"/>
    </source>
</evidence>
<dbReference type="Proteomes" id="UP000031670">
    <property type="component" value="Unassembled WGS sequence"/>
</dbReference>
<dbReference type="Gene3D" id="1.20.1740.10">
    <property type="entry name" value="Amino acid/polyamine transporter I"/>
    <property type="match status" value="1"/>
</dbReference>
<keyword evidence="3" id="KW-0813">Transport</keyword>
<keyword evidence="5 9" id="KW-0812">Transmembrane</keyword>
<feature type="transmembrane region" description="Helical" evidence="9">
    <location>
        <begin position="327"/>
        <end position="348"/>
    </location>
</feature>
<dbReference type="PANTHER" id="PTHR42770">
    <property type="entry name" value="AMINO ACID TRANSPORTER-RELATED"/>
    <property type="match status" value="1"/>
</dbReference>
<keyword evidence="8 9" id="KW-0472">Membrane</keyword>
<accession>A0A0B8PHP9</accession>
<feature type="transmembrane region" description="Helical" evidence="9">
    <location>
        <begin position="149"/>
        <end position="174"/>
    </location>
</feature>
<dbReference type="PANTHER" id="PTHR42770:SF4">
    <property type="entry name" value="ARGININE_ORNITHINE ANTIPORTER-RELATED"/>
    <property type="match status" value="1"/>
</dbReference>
<dbReference type="GO" id="GO:0005886">
    <property type="term" value="C:plasma membrane"/>
    <property type="evidence" value="ECO:0007669"/>
    <property type="project" value="UniProtKB-SubCell"/>
</dbReference>
<evidence type="ECO:0000256" key="7">
    <source>
        <dbReference type="ARBA" id="ARBA00022989"/>
    </source>
</evidence>
<evidence type="ECO:0000256" key="1">
    <source>
        <dbReference type="ARBA" id="ARBA00004651"/>
    </source>
</evidence>
<dbReference type="InterPro" id="IPR002293">
    <property type="entry name" value="AA/rel_permease1"/>
</dbReference>
<reference evidence="10 11" key="1">
    <citation type="submission" date="2015-01" db="EMBL/GenBank/DDBJ databases">
        <title>Vibrio sp. C5 JCM 19232 whole genome shotgun sequence.</title>
        <authorList>
            <person name="Sawabe T."/>
            <person name="Meirelles P."/>
            <person name="Feng G."/>
            <person name="Sayaka M."/>
            <person name="Hattori M."/>
            <person name="Ohkuma M."/>
        </authorList>
    </citation>
    <scope>NUCLEOTIDE SEQUENCE [LARGE SCALE GENOMIC DNA]</scope>
    <source>
        <strain evidence="10 11">JCM19232</strain>
    </source>
</reference>
<comment type="subcellular location">
    <subcellularLocation>
        <location evidence="1">Cell membrane</location>
        <topology evidence="1">Multi-pass membrane protein</topology>
    </subcellularLocation>
</comment>
<evidence type="ECO:0000256" key="3">
    <source>
        <dbReference type="ARBA" id="ARBA00022448"/>
    </source>
</evidence>
<feature type="transmembrane region" description="Helical" evidence="9">
    <location>
        <begin position="114"/>
        <end position="137"/>
    </location>
</feature>
<feature type="transmembrane region" description="Helical" evidence="9">
    <location>
        <begin position="40"/>
        <end position="63"/>
    </location>
</feature>
<feature type="transmembrane region" description="Helical" evidence="9">
    <location>
        <begin position="194"/>
        <end position="218"/>
    </location>
</feature>
<dbReference type="EMBL" id="BBSA01000005">
    <property type="protein sequence ID" value="GAM62299.1"/>
    <property type="molecule type" value="Genomic_DNA"/>
</dbReference>
<evidence type="ECO:0000256" key="4">
    <source>
        <dbReference type="ARBA" id="ARBA00022475"/>
    </source>
</evidence>
<feature type="transmembrane region" description="Helical" evidence="9">
    <location>
        <begin position="454"/>
        <end position="472"/>
    </location>
</feature>
<reference evidence="10 11" key="2">
    <citation type="submission" date="2015-01" db="EMBL/GenBank/DDBJ databases">
        <authorList>
            <consortium name="NBRP consortium"/>
            <person name="Sawabe T."/>
            <person name="Meirelles P."/>
            <person name="Feng G."/>
            <person name="Sayaka M."/>
            <person name="Hattori M."/>
            <person name="Ohkuma M."/>
        </authorList>
    </citation>
    <scope>NUCLEOTIDE SEQUENCE [LARGE SCALE GENOMIC DNA]</scope>
    <source>
        <strain evidence="10 11">JCM19232</strain>
    </source>
</reference>
<dbReference type="Pfam" id="PF13520">
    <property type="entry name" value="AA_permease_2"/>
    <property type="match status" value="1"/>
</dbReference>
<evidence type="ECO:0000256" key="6">
    <source>
        <dbReference type="ARBA" id="ARBA00022970"/>
    </source>
</evidence>
<feature type="transmembrane region" description="Helical" evidence="9">
    <location>
        <begin position="84"/>
        <end position="108"/>
    </location>
</feature>